<dbReference type="Gene3D" id="3.40.50.2300">
    <property type="match status" value="1"/>
</dbReference>
<evidence type="ECO:0000256" key="1">
    <source>
        <dbReference type="PROSITE-ProRule" id="PRU00169"/>
    </source>
</evidence>
<evidence type="ECO:0000259" key="3">
    <source>
        <dbReference type="PROSITE" id="PS50110"/>
    </source>
</evidence>
<accession>A0A4R5QB12</accession>
<feature type="region of interest" description="Disordered" evidence="2">
    <location>
        <begin position="1"/>
        <end position="25"/>
    </location>
</feature>
<feature type="domain" description="Response regulatory" evidence="3">
    <location>
        <begin position="27"/>
        <end position="141"/>
    </location>
</feature>
<dbReference type="InterPro" id="IPR011006">
    <property type="entry name" value="CheY-like_superfamily"/>
</dbReference>
<dbReference type="SUPFAM" id="SSF52172">
    <property type="entry name" value="CheY-like"/>
    <property type="match status" value="1"/>
</dbReference>
<dbReference type="GO" id="GO:0000160">
    <property type="term" value="P:phosphorelay signal transduction system"/>
    <property type="evidence" value="ECO:0007669"/>
    <property type="project" value="InterPro"/>
</dbReference>
<reference evidence="4 5" key="1">
    <citation type="journal article" date="2016" name="J. Microbiol.">
        <title>Dankookia rubra gen. nov., sp. nov., an alphaproteobacterium isolated from sediment of a shallow stream.</title>
        <authorList>
            <person name="Kim W.H."/>
            <person name="Kim D.H."/>
            <person name="Kang K."/>
            <person name="Ahn T.Y."/>
        </authorList>
    </citation>
    <scope>NUCLEOTIDE SEQUENCE [LARGE SCALE GENOMIC DNA]</scope>
    <source>
        <strain evidence="4 5">JCM30602</strain>
    </source>
</reference>
<keyword evidence="5" id="KW-1185">Reference proteome</keyword>
<dbReference type="AlphaFoldDB" id="A0A4R5QB12"/>
<gene>
    <name evidence="4" type="ORF">E2C06_26735</name>
</gene>
<evidence type="ECO:0000256" key="2">
    <source>
        <dbReference type="SAM" id="MobiDB-lite"/>
    </source>
</evidence>
<keyword evidence="1" id="KW-0597">Phosphoprotein</keyword>
<evidence type="ECO:0000313" key="5">
    <source>
        <dbReference type="Proteomes" id="UP000295096"/>
    </source>
</evidence>
<comment type="caution">
    <text evidence="4">The sequence shown here is derived from an EMBL/GenBank/DDBJ whole genome shotgun (WGS) entry which is preliminary data.</text>
</comment>
<evidence type="ECO:0000313" key="4">
    <source>
        <dbReference type="EMBL" id="TDH59551.1"/>
    </source>
</evidence>
<dbReference type="InterPro" id="IPR001789">
    <property type="entry name" value="Sig_transdc_resp-reg_receiver"/>
</dbReference>
<feature type="modified residue" description="4-aspartylphosphate" evidence="1">
    <location>
        <position position="78"/>
    </location>
</feature>
<dbReference type="Proteomes" id="UP000295096">
    <property type="component" value="Unassembled WGS sequence"/>
</dbReference>
<organism evidence="4 5">
    <name type="scientific">Dankookia rubra</name>
    <dbReference type="NCBI Taxonomy" id="1442381"/>
    <lineage>
        <taxon>Bacteria</taxon>
        <taxon>Pseudomonadati</taxon>
        <taxon>Pseudomonadota</taxon>
        <taxon>Alphaproteobacteria</taxon>
        <taxon>Acetobacterales</taxon>
        <taxon>Roseomonadaceae</taxon>
        <taxon>Dankookia</taxon>
    </lineage>
</organism>
<dbReference type="OrthoDB" id="582170at2"/>
<name>A0A4R5QB12_9PROT</name>
<feature type="compositionally biased region" description="Low complexity" evidence="2">
    <location>
        <begin position="1"/>
        <end position="19"/>
    </location>
</feature>
<dbReference type="SMART" id="SM00448">
    <property type="entry name" value="REC"/>
    <property type="match status" value="1"/>
</dbReference>
<dbReference type="PROSITE" id="PS50110">
    <property type="entry name" value="RESPONSE_REGULATORY"/>
    <property type="match status" value="1"/>
</dbReference>
<sequence>MAAAPTTRPAAVTPRPAWTGAGGPPPRVLVVEDEALLALELETGLRELGCEVVGPARNLAEARRLAEAEPRLAAAVLDVNLGGGELVFPVADALAARGVPYLLATGYGSAGPLEGRDAGAVAVLRKPYQRAALGAALARALPGHAPG</sequence>
<dbReference type="EMBL" id="SMSJ01000062">
    <property type="protein sequence ID" value="TDH59551.1"/>
    <property type="molecule type" value="Genomic_DNA"/>
</dbReference>
<proteinExistence type="predicted"/>
<protein>
    <submittedName>
        <fullName evidence="4">Response regulator</fullName>
    </submittedName>
</protein>